<dbReference type="SMART" id="SM00052">
    <property type="entry name" value="EAL"/>
    <property type="match status" value="1"/>
</dbReference>
<sequence length="414" mass="46790">MAEEKFFLGRQPILDREQQIVAFELLFRSADKQYADFTDQTQASASVILNAMTDFGIDNVVGRHKAFFNVNTDMLMSDPLELLPKDHVVIELLENIEITDQVIARCLELKEKGFMLAADDHTYSPEYEPLYNVIDVIKFDILLTPIDQLPEMMKQLNRWRFTFLAEKVETREQYDACHALGFELFQGYYFSRPVVLKQKRIDTARATLLKLLNQLQLDSDLAEIEISFRQNPNLIYGLLRLVNSVAFGLREKVRSLKHAIMVLGRQQLRRWVVLALYAGQGAGATATVSPLLELASVRGRLMEMLALQVPNMPMQDKEWGERAFMAGVLSLVDVLLSTTVDDVVASLNLTDDIRSALLYREGSLGTLLQIAEEMEKADFSAAEDLLTQVQLSAAQLASAQLETIAWSKGLAEYS</sequence>
<dbReference type="Gene3D" id="1.10.3210.10">
    <property type="entry name" value="Hypothetical protein af1432"/>
    <property type="match status" value="1"/>
</dbReference>
<proteinExistence type="predicted"/>
<dbReference type="RefSeq" id="WP_214170032.1">
    <property type="nucleotide sequence ID" value="NZ_JAHCVJ010000001.1"/>
</dbReference>
<dbReference type="Pfam" id="PF00563">
    <property type="entry name" value="EAL"/>
    <property type="match status" value="1"/>
</dbReference>
<comment type="caution">
    <text evidence="2">The sequence shown here is derived from an EMBL/GenBank/DDBJ whole genome shotgun (WGS) entry which is preliminary data.</text>
</comment>
<feature type="domain" description="HDOD" evidence="1">
    <location>
        <begin position="201"/>
        <end position="395"/>
    </location>
</feature>
<dbReference type="InterPro" id="IPR013976">
    <property type="entry name" value="HDOD"/>
</dbReference>
<accession>A0AAW4L3U7</accession>
<keyword evidence="3" id="KW-1185">Reference proteome</keyword>
<name>A0AAW4L3U7_9BACT</name>
<dbReference type="InterPro" id="IPR052340">
    <property type="entry name" value="RNase_Y/CdgJ"/>
</dbReference>
<evidence type="ECO:0000313" key="2">
    <source>
        <dbReference type="EMBL" id="MBT0663280.1"/>
    </source>
</evidence>
<dbReference type="Proteomes" id="UP000811899">
    <property type="component" value="Unassembled WGS sequence"/>
</dbReference>
<dbReference type="SUPFAM" id="SSF109604">
    <property type="entry name" value="HD-domain/PDEase-like"/>
    <property type="match status" value="1"/>
</dbReference>
<organism evidence="2 3">
    <name type="scientific">Geoanaerobacter pelophilus</name>
    <dbReference type="NCBI Taxonomy" id="60036"/>
    <lineage>
        <taxon>Bacteria</taxon>
        <taxon>Pseudomonadati</taxon>
        <taxon>Thermodesulfobacteriota</taxon>
        <taxon>Desulfuromonadia</taxon>
        <taxon>Geobacterales</taxon>
        <taxon>Geobacteraceae</taxon>
        <taxon>Geoanaerobacter</taxon>
    </lineage>
</organism>
<dbReference type="InterPro" id="IPR001633">
    <property type="entry name" value="EAL_dom"/>
</dbReference>
<dbReference type="PROSITE" id="PS51833">
    <property type="entry name" value="HDOD"/>
    <property type="match status" value="1"/>
</dbReference>
<dbReference type="Gene3D" id="3.20.20.450">
    <property type="entry name" value="EAL domain"/>
    <property type="match status" value="1"/>
</dbReference>
<dbReference type="EMBL" id="JAHCVJ010000001">
    <property type="protein sequence ID" value="MBT0663280.1"/>
    <property type="molecule type" value="Genomic_DNA"/>
</dbReference>
<evidence type="ECO:0000259" key="1">
    <source>
        <dbReference type="PROSITE" id="PS51833"/>
    </source>
</evidence>
<dbReference type="PANTHER" id="PTHR33525:SF4">
    <property type="entry name" value="CYCLIC DI-GMP PHOSPHODIESTERASE CDGJ"/>
    <property type="match status" value="1"/>
</dbReference>
<dbReference type="PIRSF" id="PIRSF003180">
    <property type="entry name" value="DiGMPpdiest_YuxH"/>
    <property type="match status" value="1"/>
</dbReference>
<gene>
    <name evidence="2" type="ORF">KI809_03110</name>
</gene>
<dbReference type="SUPFAM" id="SSF141868">
    <property type="entry name" value="EAL domain-like"/>
    <property type="match status" value="1"/>
</dbReference>
<dbReference type="PANTHER" id="PTHR33525">
    <property type="match status" value="1"/>
</dbReference>
<dbReference type="AlphaFoldDB" id="A0AAW4L3U7"/>
<protein>
    <submittedName>
        <fullName evidence="2">HDOD domain-containing protein</fullName>
    </submittedName>
</protein>
<dbReference type="InterPro" id="IPR014408">
    <property type="entry name" value="dGMP_Pdiesterase_EAL/HD-GYP"/>
</dbReference>
<reference evidence="2 3" key="1">
    <citation type="submission" date="2021-05" db="EMBL/GenBank/DDBJ databases">
        <title>The draft genome of Geobacter pelophilus DSM 12255.</title>
        <authorList>
            <person name="Xu Z."/>
            <person name="Masuda Y."/>
            <person name="Itoh H."/>
            <person name="Senoo K."/>
        </authorList>
    </citation>
    <scope>NUCLEOTIDE SEQUENCE [LARGE SCALE GENOMIC DNA]</scope>
    <source>
        <strain evidence="2 3">DSM 12255</strain>
    </source>
</reference>
<dbReference type="Pfam" id="PF08668">
    <property type="entry name" value="HDOD"/>
    <property type="match status" value="1"/>
</dbReference>
<evidence type="ECO:0000313" key="3">
    <source>
        <dbReference type="Proteomes" id="UP000811899"/>
    </source>
</evidence>
<dbReference type="InterPro" id="IPR035919">
    <property type="entry name" value="EAL_sf"/>
</dbReference>